<feature type="domain" description="C-type lectin" evidence="3">
    <location>
        <begin position="159"/>
        <end position="294"/>
    </location>
</feature>
<evidence type="ECO:0000259" key="3">
    <source>
        <dbReference type="PROSITE" id="PS50041"/>
    </source>
</evidence>
<dbReference type="PANTHER" id="PTHR43308:SF5">
    <property type="entry name" value="S-LAYER PROTEIN _ PEPTIDOGLYCAN ENDO-BETA-N-ACETYLGLUCOSAMINIDASE"/>
    <property type="match status" value="1"/>
</dbReference>
<feature type="region of interest" description="Disordered" evidence="1">
    <location>
        <begin position="789"/>
        <end position="855"/>
    </location>
</feature>
<dbReference type="Gene3D" id="2.60.40.10">
    <property type="entry name" value="Immunoglobulins"/>
    <property type="match status" value="3"/>
</dbReference>
<dbReference type="Gene3D" id="3.10.100.10">
    <property type="entry name" value="Mannose-Binding Protein A, subunit A"/>
    <property type="match status" value="1"/>
</dbReference>
<reference evidence="5 6" key="1">
    <citation type="submission" date="2024-09" db="EMBL/GenBank/DDBJ databases">
        <authorList>
            <person name="Makale K.P.P."/>
            <person name="Makhzoum A."/>
            <person name="Rantong G."/>
            <person name="Rahube T.O."/>
        </authorList>
    </citation>
    <scope>NUCLEOTIDE SEQUENCE [LARGE SCALE GENOMIC DNA]</scope>
    <source>
        <strain evidence="5 6">KM_D13</strain>
    </source>
</reference>
<dbReference type="Pfam" id="PF07554">
    <property type="entry name" value="FIVAR"/>
    <property type="match status" value="1"/>
</dbReference>
<dbReference type="InterPro" id="IPR051465">
    <property type="entry name" value="Cell_Envelope_Struct_Comp"/>
</dbReference>
<dbReference type="Proteomes" id="UP001575622">
    <property type="component" value="Unassembled WGS sequence"/>
</dbReference>
<dbReference type="InterPro" id="IPR016187">
    <property type="entry name" value="CTDL_fold"/>
</dbReference>
<dbReference type="PANTHER" id="PTHR43308">
    <property type="entry name" value="OUTER MEMBRANE PROTEIN ALPHA-RELATED"/>
    <property type="match status" value="1"/>
</dbReference>
<dbReference type="Gene3D" id="1.20.1270.90">
    <property type="entry name" value="AF1782-like"/>
    <property type="match status" value="1"/>
</dbReference>
<dbReference type="InterPro" id="IPR044016">
    <property type="entry name" value="Big_13"/>
</dbReference>
<dbReference type="InterPro" id="IPR025883">
    <property type="entry name" value="Cadherin-like_domain"/>
</dbReference>
<dbReference type="InterPro" id="IPR013783">
    <property type="entry name" value="Ig-like_fold"/>
</dbReference>
<dbReference type="PROSITE" id="PS50041">
    <property type="entry name" value="C_TYPE_LECTIN_2"/>
    <property type="match status" value="1"/>
</dbReference>
<dbReference type="EMBL" id="JBHDLN010000005">
    <property type="protein sequence ID" value="MFB0843137.1"/>
    <property type="molecule type" value="Genomic_DNA"/>
</dbReference>
<evidence type="ECO:0000259" key="4">
    <source>
        <dbReference type="PROSITE" id="PS51272"/>
    </source>
</evidence>
<dbReference type="InterPro" id="IPR001304">
    <property type="entry name" value="C-type_lectin-like"/>
</dbReference>
<keyword evidence="2" id="KW-0732">Signal</keyword>
<dbReference type="Pfam" id="PF12733">
    <property type="entry name" value="Cadherin-like"/>
    <property type="match status" value="1"/>
</dbReference>
<sequence length="1245" mass="131664">MFTRKSRFYGKKPLTLLLAFVLAAGYPAAFVPQAAKAATSAAAIAASGGKTVYVVDGGEAAVDAGISLDKDVLARFPENLNGATVVIEGHKSGDKLNFTTQSGITGKYVSTNGVLTLTGLASAEEYEAALKSVTFSTTSVDLSDRVIRFTLGSALAFGENGHFYEYINNGSNITWLDAKGKAAQKTYFGRQGYLVTITSASENTFVKEKTVGLGWLGAIDIERWNGEPKQTGDWRWVTGPEGLEDSGKGLKFYQGYVGGTAVAGRYINWASGEPNNTSNIEYVAHIYPNGTWNDFPISNNVIGYIVEYGDMPGDETFGLSATKTVSIVNKADLKKAVEAAGQWQEADYTASSWQEFVAAKTKAEQVLAEGTSSQQAVDDAREALRQAIDGLTLKKPTKASLDSVAKTITIPFDYAVALTAADVKGGFTIKIDGQDQAIDISHIEFDPAQKAIKITLPNTVVLNSDSKVTVDYQNTNENVKGPFGKAVGNFKVVAEDSFAASLAISKPSPTATVAKPEIEGTVEPGSAVNVVIKDSKGNPVPGAGGTATVDVYGKWNFTPSVSLPDGNYIIEATAVKNNRTVTKTKNMNVDLSAPALTITEPSGSRVTVAKPEFKGTADAGSTVTVTIKDKNGNVVGTPTVTMNAYGVWSFTPDHELADGDYTFEVTATKDGKSTQVTKTVTVAATTNDSKLAGLQLNSWNGTPIGLSPAFNGSTTKYTASVTNSVYSVTVSSLPLDPNAKIEVSVNNGPWQQVSSGAASGNLPLNVGTNTIVVKVTDAKGHVTEYTLTITRESSDSGDSDSSSGGNTTTPSTSTGSSSSGASTTPNGSGIETSVNGKDDAFATGKESTSGDRKVTSVQVDLDKLNKALSQGNGQKLAIHSSKDGDMKVDGLTAGAVKQLADKGSSLEISNPLAIYPVPGGKMDLSAVSKQLGNAALGDIAVHIDIARSSDTLINNAKNKAAAEGYELLVTPVDLDMTFSHDGKMVRAGQLNGYAAKYIALPEGIDPNRITTGVIVNPDGSVFHVPTVVTKINSRYYALIKDLRSNGSYSVIWNPQDFDDVKSHWGKTDVNNIAARLDLAGTGNNTFSPDRNVTRSEFSEIVVAGLGLKRQNAPQNKFPDVSDSAWYRSSVAIANEFDIVRGYEDGNFYGERQITREQGMAMIARAYKLIETKAALSQEQTDALLAKYEDAKKVSAWAREDIALMIEAGIVQGNGPQLLSPQSNMTRAEVTALIARLLKTTNLIDK</sequence>
<dbReference type="SMART" id="SM00034">
    <property type="entry name" value="CLECT"/>
    <property type="match status" value="1"/>
</dbReference>
<dbReference type="RefSeq" id="WP_373951561.1">
    <property type="nucleotide sequence ID" value="NZ_JBHDLN010000005.1"/>
</dbReference>
<comment type="caution">
    <text evidence="5">The sequence shown here is derived from an EMBL/GenBank/DDBJ whole genome shotgun (WGS) entry which is preliminary data.</text>
</comment>
<dbReference type="Pfam" id="PF19077">
    <property type="entry name" value="Big_13"/>
    <property type="match status" value="2"/>
</dbReference>
<evidence type="ECO:0000313" key="5">
    <source>
        <dbReference type="EMBL" id="MFB0843137.1"/>
    </source>
</evidence>
<protein>
    <submittedName>
        <fullName evidence="5">S-layer homology domain-containing protein</fullName>
    </submittedName>
</protein>
<feature type="compositionally biased region" description="Low complexity" evidence="1">
    <location>
        <begin position="799"/>
        <end position="829"/>
    </location>
</feature>
<dbReference type="PROSITE" id="PS51272">
    <property type="entry name" value="SLH"/>
    <property type="match status" value="3"/>
</dbReference>
<keyword evidence="6" id="KW-1185">Reference proteome</keyword>
<proteinExistence type="predicted"/>
<evidence type="ECO:0000313" key="6">
    <source>
        <dbReference type="Proteomes" id="UP001575622"/>
    </source>
</evidence>
<feature type="signal peptide" evidence="2">
    <location>
        <begin position="1"/>
        <end position="37"/>
    </location>
</feature>
<evidence type="ECO:0000256" key="2">
    <source>
        <dbReference type="SAM" id="SignalP"/>
    </source>
</evidence>
<evidence type="ECO:0000256" key="1">
    <source>
        <dbReference type="SAM" id="MobiDB-lite"/>
    </source>
</evidence>
<feature type="chain" id="PRO_5046790265" evidence="2">
    <location>
        <begin position="38"/>
        <end position="1245"/>
    </location>
</feature>
<name>A0ABV4UZ84_9BACL</name>
<feature type="domain" description="SLH" evidence="4">
    <location>
        <begin position="1184"/>
        <end position="1245"/>
    </location>
</feature>
<dbReference type="InterPro" id="IPR001119">
    <property type="entry name" value="SLH_dom"/>
</dbReference>
<dbReference type="Pfam" id="PF00395">
    <property type="entry name" value="SLH"/>
    <property type="match status" value="3"/>
</dbReference>
<accession>A0ABV4UZ84</accession>
<gene>
    <name evidence="5" type="ORF">ACEU3E_13225</name>
</gene>
<feature type="domain" description="SLH" evidence="4">
    <location>
        <begin position="1052"/>
        <end position="1112"/>
    </location>
</feature>
<dbReference type="InterPro" id="IPR016186">
    <property type="entry name" value="C-type_lectin-like/link_sf"/>
</dbReference>
<dbReference type="SUPFAM" id="SSF56436">
    <property type="entry name" value="C-type lectin-like"/>
    <property type="match status" value="1"/>
</dbReference>
<organism evidence="5 6">
    <name type="scientific">Paenibacillus oleatilyticus</name>
    <dbReference type="NCBI Taxonomy" id="2594886"/>
    <lineage>
        <taxon>Bacteria</taxon>
        <taxon>Bacillati</taxon>
        <taxon>Bacillota</taxon>
        <taxon>Bacilli</taxon>
        <taxon>Bacillales</taxon>
        <taxon>Paenibacillaceae</taxon>
        <taxon>Paenibacillus</taxon>
    </lineage>
</organism>
<feature type="domain" description="SLH" evidence="4">
    <location>
        <begin position="1113"/>
        <end position="1176"/>
    </location>
</feature>